<name>A0A8J3MRH3_9CHLR</name>
<evidence type="ECO:0000256" key="1">
    <source>
        <dbReference type="SAM" id="MobiDB-lite"/>
    </source>
</evidence>
<dbReference type="AlphaFoldDB" id="A0A8J3MRH3"/>
<feature type="transmembrane region" description="Helical" evidence="2">
    <location>
        <begin position="20"/>
        <end position="45"/>
    </location>
</feature>
<keyword evidence="2" id="KW-0472">Membrane</keyword>
<feature type="region of interest" description="Disordered" evidence="1">
    <location>
        <begin position="101"/>
        <end position="121"/>
    </location>
</feature>
<organism evidence="3 4">
    <name type="scientific">Ktedonospora formicarum</name>
    <dbReference type="NCBI Taxonomy" id="2778364"/>
    <lineage>
        <taxon>Bacteria</taxon>
        <taxon>Bacillati</taxon>
        <taxon>Chloroflexota</taxon>
        <taxon>Ktedonobacteria</taxon>
        <taxon>Ktedonobacterales</taxon>
        <taxon>Ktedonobacteraceae</taxon>
        <taxon>Ktedonospora</taxon>
    </lineage>
</organism>
<evidence type="ECO:0000256" key="2">
    <source>
        <dbReference type="SAM" id="Phobius"/>
    </source>
</evidence>
<keyword evidence="2" id="KW-0812">Transmembrane</keyword>
<dbReference type="Proteomes" id="UP000612362">
    <property type="component" value="Unassembled WGS sequence"/>
</dbReference>
<evidence type="ECO:0000313" key="3">
    <source>
        <dbReference type="EMBL" id="GHO46047.1"/>
    </source>
</evidence>
<accession>A0A8J3MRH3</accession>
<gene>
    <name evidence="3" type="ORF">KSX_42100</name>
</gene>
<keyword evidence="4" id="KW-1185">Reference proteome</keyword>
<comment type="caution">
    <text evidence="3">The sequence shown here is derived from an EMBL/GenBank/DDBJ whole genome shotgun (WGS) entry which is preliminary data.</text>
</comment>
<proteinExistence type="predicted"/>
<protein>
    <submittedName>
        <fullName evidence="3">Uncharacterized protein</fullName>
    </submittedName>
</protein>
<reference evidence="3" key="1">
    <citation type="submission" date="2020-10" db="EMBL/GenBank/DDBJ databases">
        <title>Taxonomic study of unclassified bacteria belonging to the class Ktedonobacteria.</title>
        <authorList>
            <person name="Yabe S."/>
            <person name="Wang C.M."/>
            <person name="Zheng Y."/>
            <person name="Sakai Y."/>
            <person name="Cavaletti L."/>
            <person name="Monciardini P."/>
            <person name="Donadio S."/>
        </authorList>
    </citation>
    <scope>NUCLEOTIDE SEQUENCE</scope>
    <source>
        <strain evidence="3">SOSP1-1</strain>
    </source>
</reference>
<dbReference type="EMBL" id="BNJF01000002">
    <property type="protein sequence ID" value="GHO46047.1"/>
    <property type="molecule type" value="Genomic_DNA"/>
</dbReference>
<evidence type="ECO:0000313" key="4">
    <source>
        <dbReference type="Proteomes" id="UP000612362"/>
    </source>
</evidence>
<keyword evidence="2" id="KW-1133">Transmembrane helix</keyword>
<sequence>MSIPLGMLVFGPFAIQRYGLSGGLLLAGLSLGLIGGLIFGLYGFIQHFFIRSILWRTNSLPWKLIPFLDEATERLFLRKVGGSYIFAHRLLLEYLATIDEPVSSKHTPPNDETRHRNTSPL</sequence>